<sequence>MHAVPRYVEVSGTDLKNMLCGRATMSYNLFDVAIRRLNQLDRLMHALKHLIHWCHILESDFAMLVFAGEEVTANSSVRKQFIGEEVLHQIESCRMITIPALVRETWCAYFCDLKMKKFHVVDPLYKHEEHGRFDEVHQPNVCSLKLALSLCFIEFFEGWNPNIANFGISYVKPLTQNADNVDSGVLTLIAVRDFNGTDFSSLNGQDFIKCFKEQLLHELLSIRGNNGNTPSNFVESIDLE</sequence>
<evidence type="ECO:0000313" key="1">
    <source>
        <dbReference type="EnsemblPlants" id="AVESA.00010b.r2.4AG0635160.1.CDS"/>
    </source>
</evidence>
<reference evidence="1" key="2">
    <citation type="submission" date="2025-09" db="UniProtKB">
        <authorList>
            <consortium name="EnsemblPlants"/>
        </authorList>
    </citation>
    <scope>IDENTIFICATION</scope>
</reference>
<organism evidence="1 2">
    <name type="scientific">Avena sativa</name>
    <name type="common">Oat</name>
    <dbReference type="NCBI Taxonomy" id="4498"/>
    <lineage>
        <taxon>Eukaryota</taxon>
        <taxon>Viridiplantae</taxon>
        <taxon>Streptophyta</taxon>
        <taxon>Embryophyta</taxon>
        <taxon>Tracheophyta</taxon>
        <taxon>Spermatophyta</taxon>
        <taxon>Magnoliopsida</taxon>
        <taxon>Liliopsida</taxon>
        <taxon>Poales</taxon>
        <taxon>Poaceae</taxon>
        <taxon>BOP clade</taxon>
        <taxon>Pooideae</taxon>
        <taxon>Poodae</taxon>
        <taxon>Poeae</taxon>
        <taxon>Poeae Chloroplast Group 1 (Aveneae type)</taxon>
        <taxon>Aveninae</taxon>
        <taxon>Avena</taxon>
    </lineage>
</organism>
<name>A0ACD5WL55_AVESA</name>
<protein>
    <submittedName>
        <fullName evidence="1">Uncharacterized protein</fullName>
    </submittedName>
</protein>
<dbReference type="EnsemblPlants" id="AVESA.00010b.r2.4AG0635160.1">
    <property type="protein sequence ID" value="AVESA.00010b.r2.4AG0635160.1.CDS"/>
    <property type="gene ID" value="AVESA.00010b.r2.4AG0635160"/>
</dbReference>
<reference evidence="1" key="1">
    <citation type="submission" date="2021-05" db="EMBL/GenBank/DDBJ databases">
        <authorList>
            <person name="Scholz U."/>
            <person name="Mascher M."/>
            <person name="Fiebig A."/>
        </authorList>
    </citation>
    <scope>NUCLEOTIDE SEQUENCE [LARGE SCALE GENOMIC DNA]</scope>
</reference>
<proteinExistence type="predicted"/>
<dbReference type="Proteomes" id="UP001732700">
    <property type="component" value="Chromosome 4A"/>
</dbReference>
<accession>A0ACD5WL55</accession>
<keyword evidence="2" id="KW-1185">Reference proteome</keyword>
<evidence type="ECO:0000313" key="2">
    <source>
        <dbReference type="Proteomes" id="UP001732700"/>
    </source>
</evidence>